<evidence type="ECO:0000256" key="12">
    <source>
        <dbReference type="ARBA" id="ARBA00023316"/>
    </source>
</evidence>
<feature type="binding site" evidence="16">
    <location>
        <position position="350"/>
    </location>
    <ligand>
        <name>Mg(2+)</name>
        <dbReference type="ChEBI" id="CHEBI:18420"/>
        <label>2</label>
    </ligand>
</feature>
<evidence type="ECO:0000256" key="8">
    <source>
        <dbReference type="ARBA" id="ARBA00022842"/>
    </source>
</evidence>
<dbReference type="SUPFAM" id="SSF56059">
    <property type="entry name" value="Glutathione synthetase ATP-binding domain-like"/>
    <property type="match status" value="1"/>
</dbReference>
<comment type="cofactor">
    <cofactor evidence="16">
        <name>Mg(2+)</name>
        <dbReference type="ChEBI" id="CHEBI:18420"/>
    </cofactor>
    <cofactor evidence="16">
        <name>Mn(2+)</name>
        <dbReference type="ChEBI" id="CHEBI:29035"/>
    </cofactor>
    <text evidence="16">Binds 2 magnesium or manganese ions per subunit.</text>
</comment>
<dbReference type="EC" id="6.3.2.4" evidence="14"/>
<evidence type="ECO:0000256" key="6">
    <source>
        <dbReference type="ARBA" id="ARBA00022741"/>
    </source>
</evidence>
<keyword evidence="7 17" id="KW-0067">ATP-binding</keyword>
<dbReference type="InterPro" id="IPR013815">
    <property type="entry name" value="ATP_grasp_subdomain_1"/>
</dbReference>
<dbReference type="PROSITE" id="PS50975">
    <property type="entry name" value="ATP_GRASP"/>
    <property type="match status" value="1"/>
</dbReference>
<keyword evidence="11 16" id="KW-0464">Manganese</keyword>
<dbReference type="GO" id="GO:0008716">
    <property type="term" value="F:D-alanine-D-alanine ligase activity"/>
    <property type="evidence" value="ECO:0007669"/>
    <property type="project" value="UniProtKB-UniRule"/>
</dbReference>
<feature type="active site" evidence="15">
    <location>
        <position position="361"/>
    </location>
</feature>
<dbReference type="InterPro" id="IPR000291">
    <property type="entry name" value="D-Ala_lig_Van_CS"/>
</dbReference>
<protein>
    <recommendedName>
        <fullName evidence="14">D-alanine--D-alanine ligase</fullName>
        <ecNumber evidence="14">6.3.2.4</ecNumber>
    </recommendedName>
    <alternativeName>
        <fullName evidence="14">D-Ala-D-Ala ligase</fullName>
    </alternativeName>
    <alternativeName>
        <fullName evidence="14">D-alanylalanine synthetase</fullName>
    </alternativeName>
</protein>
<organism evidence="19 20">
    <name type="scientific">Lyticum sinuosum</name>
    <dbReference type="NCBI Taxonomy" id="1332059"/>
    <lineage>
        <taxon>Bacteria</taxon>
        <taxon>Pseudomonadati</taxon>
        <taxon>Pseudomonadota</taxon>
        <taxon>Alphaproteobacteria</taxon>
        <taxon>Rickettsiales</taxon>
        <taxon>Lyticum</taxon>
    </lineage>
</organism>
<evidence type="ECO:0000256" key="13">
    <source>
        <dbReference type="ARBA" id="ARBA00047614"/>
    </source>
</evidence>
<comment type="subcellular location">
    <subcellularLocation>
        <location evidence="14">Cytoplasm</location>
    </subcellularLocation>
</comment>
<feature type="active site" evidence="15">
    <location>
        <position position="222"/>
    </location>
</feature>
<evidence type="ECO:0000256" key="4">
    <source>
        <dbReference type="ARBA" id="ARBA00022598"/>
    </source>
</evidence>
<evidence type="ECO:0000256" key="16">
    <source>
        <dbReference type="PIRSR" id="PIRSR039102-3"/>
    </source>
</evidence>
<keyword evidence="5 16" id="KW-0479">Metal-binding</keyword>
<comment type="similarity">
    <text evidence="3 14">Belongs to the D-alanine--D-alanine ligase family.</text>
</comment>
<sequence>MHNNNILILVGGPTAEHEISILSGRNVLTASINCNIVKKVFVIIISKNKKWYLLNDNKSLFELNSLDDDLSTEIGSECILWNQFILSRENQNSTKFNDINNCEKKNKSIYFNIIAKIDVVFPVLHGPYGESGAVQGALEIADIPYIGEDILISSIIMNKYFFKVFLQKYDIPCLPFIVLRNNDYKKFNFQEICKNLSKMNIYSKSNMIEVNELIVKTADQGSSIGVFHVSSEENFHEICDTAFLYGNTVIVEPFIKVEKELECSILIKNDKNKIISSIGEINIIKGNMYSYVAKYLDDSRVSLKIPAQINKNISERIKSLALKIVNILGIKSMARVDIFLTLDGELVVNELNSIPGFTEISMYPKLLEFDGITQENLIEIMIKRAKENFLSKKKIINDFEKTIPLQD</sequence>
<dbReference type="HAMAP" id="MF_00047">
    <property type="entry name" value="Dala_Dala_lig"/>
    <property type="match status" value="1"/>
</dbReference>
<dbReference type="GO" id="GO:0071555">
    <property type="term" value="P:cell wall organization"/>
    <property type="evidence" value="ECO:0007669"/>
    <property type="project" value="UniProtKB-KW"/>
</dbReference>
<keyword evidence="20" id="KW-1185">Reference proteome</keyword>
<reference evidence="19" key="1">
    <citation type="submission" date="2023-02" db="EMBL/GenBank/DDBJ databases">
        <title>Host association and intracellularity evolved multiple times independently in the Rickettsiales.</title>
        <authorList>
            <person name="Castelli M."/>
            <person name="Nardi T."/>
            <person name="Gammuto L."/>
            <person name="Bellinzona G."/>
            <person name="Sabaneyeva E."/>
            <person name="Potekhin A."/>
            <person name="Serra V."/>
            <person name="Petroni G."/>
            <person name="Sassera D."/>
        </authorList>
    </citation>
    <scope>NUCLEOTIDE SEQUENCE</scope>
    <source>
        <strain evidence="19">USBL-36I1</strain>
    </source>
</reference>
<name>A0AAE4VKC4_9RICK</name>
<evidence type="ECO:0000256" key="2">
    <source>
        <dbReference type="ARBA" id="ARBA00003921"/>
    </source>
</evidence>
<comment type="cofactor">
    <cofactor evidence="1">
        <name>Mn(2+)</name>
        <dbReference type="ChEBI" id="CHEBI:29035"/>
    </cofactor>
</comment>
<dbReference type="InterPro" id="IPR016185">
    <property type="entry name" value="PreATP-grasp_dom_sf"/>
</dbReference>
<keyword evidence="8 16" id="KW-0460">Magnesium</keyword>
<evidence type="ECO:0000259" key="18">
    <source>
        <dbReference type="PROSITE" id="PS50975"/>
    </source>
</evidence>
<dbReference type="Gene3D" id="3.30.470.20">
    <property type="entry name" value="ATP-grasp fold, B domain"/>
    <property type="match status" value="1"/>
</dbReference>
<dbReference type="GO" id="GO:0005524">
    <property type="term" value="F:ATP binding"/>
    <property type="evidence" value="ECO:0007669"/>
    <property type="project" value="UniProtKB-UniRule"/>
</dbReference>
<feature type="binding site" evidence="16">
    <location>
        <position position="350"/>
    </location>
    <ligand>
        <name>Mg(2+)</name>
        <dbReference type="ChEBI" id="CHEBI:18420"/>
        <label>1</label>
    </ligand>
</feature>
<dbReference type="AlphaFoldDB" id="A0AAE4VKC4"/>
<evidence type="ECO:0000256" key="3">
    <source>
        <dbReference type="ARBA" id="ARBA00010871"/>
    </source>
</evidence>
<keyword evidence="9 14" id="KW-0133">Cell shape</keyword>
<evidence type="ECO:0000256" key="7">
    <source>
        <dbReference type="ARBA" id="ARBA00022840"/>
    </source>
</evidence>
<feature type="binding site" evidence="16">
    <location>
        <position position="337"/>
    </location>
    <ligand>
        <name>Mg(2+)</name>
        <dbReference type="ChEBI" id="CHEBI:18420"/>
        <label>1</label>
    </ligand>
</feature>
<dbReference type="EMBL" id="JARGYU010000001">
    <property type="protein sequence ID" value="MDZ5760928.1"/>
    <property type="molecule type" value="Genomic_DNA"/>
</dbReference>
<keyword evidence="14" id="KW-0963">Cytoplasm</keyword>
<dbReference type="GO" id="GO:0008360">
    <property type="term" value="P:regulation of cell shape"/>
    <property type="evidence" value="ECO:0007669"/>
    <property type="project" value="UniProtKB-KW"/>
</dbReference>
<evidence type="ECO:0000256" key="11">
    <source>
        <dbReference type="ARBA" id="ARBA00023211"/>
    </source>
</evidence>
<dbReference type="Pfam" id="PF01820">
    <property type="entry name" value="Dala_Dala_lig_N"/>
    <property type="match status" value="1"/>
</dbReference>
<evidence type="ECO:0000256" key="14">
    <source>
        <dbReference type="HAMAP-Rule" id="MF_00047"/>
    </source>
</evidence>
<dbReference type="InterPro" id="IPR011761">
    <property type="entry name" value="ATP-grasp"/>
</dbReference>
<dbReference type="PANTHER" id="PTHR23132">
    <property type="entry name" value="D-ALANINE--D-ALANINE LIGASE"/>
    <property type="match status" value="1"/>
</dbReference>
<dbReference type="PANTHER" id="PTHR23132:SF25">
    <property type="entry name" value="D-ALANINE--D-ALANINE LIGASE A"/>
    <property type="match status" value="1"/>
</dbReference>
<feature type="binding site" evidence="16">
    <location>
        <position position="352"/>
    </location>
    <ligand>
        <name>Mg(2+)</name>
        <dbReference type="ChEBI" id="CHEBI:18420"/>
        <label>2</label>
    </ligand>
</feature>
<keyword evidence="6 17" id="KW-0547">Nucleotide-binding</keyword>
<evidence type="ECO:0000256" key="15">
    <source>
        <dbReference type="PIRSR" id="PIRSR039102-1"/>
    </source>
</evidence>
<dbReference type="InterPro" id="IPR005905">
    <property type="entry name" value="D_ala_D_ala"/>
</dbReference>
<comment type="caution">
    <text evidence="19">The sequence shown here is derived from an EMBL/GenBank/DDBJ whole genome shotgun (WGS) entry which is preliminary data.</text>
</comment>
<feature type="domain" description="ATP-grasp" evidence="18">
    <location>
        <begin position="163"/>
        <end position="386"/>
    </location>
</feature>
<dbReference type="SUPFAM" id="SSF52440">
    <property type="entry name" value="PreATP-grasp domain"/>
    <property type="match status" value="1"/>
</dbReference>
<dbReference type="Gene3D" id="3.30.1490.20">
    <property type="entry name" value="ATP-grasp fold, A domain"/>
    <property type="match status" value="1"/>
</dbReference>
<dbReference type="GO" id="GO:0005829">
    <property type="term" value="C:cytosol"/>
    <property type="evidence" value="ECO:0007669"/>
    <property type="project" value="TreeGrafter"/>
</dbReference>
<evidence type="ECO:0000313" key="20">
    <source>
        <dbReference type="Proteomes" id="UP001289135"/>
    </source>
</evidence>
<dbReference type="PIRSF" id="PIRSF039102">
    <property type="entry name" value="Ddl/VanB"/>
    <property type="match status" value="1"/>
</dbReference>
<keyword evidence="12 14" id="KW-0961">Cell wall biogenesis/degradation</keyword>
<proteinExistence type="inferred from homology"/>
<feature type="active site" evidence="15">
    <location>
        <position position="16"/>
    </location>
</feature>
<dbReference type="Proteomes" id="UP001289135">
    <property type="component" value="Unassembled WGS sequence"/>
</dbReference>
<dbReference type="GO" id="GO:0046872">
    <property type="term" value="F:metal ion binding"/>
    <property type="evidence" value="ECO:0007669"/>
    <property type="project" value="UniProtKB-KW"/>
</dbReference>
<dbReference type="GO" id="GO:0009252">
    <property type="term" value="P:peptidoglycan biosynthetic process"/>
    <property type="evidence" value="ECO:0007669"/>
    <property type="project" value="UniProtKB-UniRule"/>
</dbReference>
<keyword evidence="4 14" id="KW-0436">Ligase</keyword>
<comment type="function">
    <text evidence="2 14">Cell wall formation.</text>
</comment>
<dbReference type="Pfam" id="PF07478">
    <property type="entry name" value="Dala_Dala_lig_C"/>
    <property type="match status" value="1"/>
</dbReference>
<comment type="catalytic activity">
    <reaction evidence="13 14">
        <text>2 D-alanine + ATP = D-alanyl-D-alanine + ADP + phosphate + H(+)</text>
        <dbReference type="Rhea" id="RHEA:11224"/>
        <dbReference type="ChEBI" id="CHEBI:15378"/>
        <dbReference type="ChEBI" id="CHEBI:30616"/>
        <dbReference type="ChEBI" id="CHEBI:43474"/>
        <dbReference type="ChEBI" id="CHEBI:57416"/>
        <dbReference type="ChEBI" id="CHEBI:57822"/>
        <dbReference type="ChEBI" id="CHEBI:456216"/>
        <dbReference type="EC" id="6.3.2.4"/>
    </reaction>
</comment>
<gene>
    <name evidence="14" type="primary">ddl</name>
    <name evidence="19" type="ORF">Lyticum_00084</name>
</gene>
<evidence type="ECO:0000313" key="19">
    <source>
        <dbReference type="EMBL" id="MDZ5760928.1"/>
    </source>
</evidence>
<evidence type="ECO:0000256" key="1">
    <source>
        <dbReference type="ARBA" id="ARBA00001936"/>
    </source>
</evidence>
<dbReference type="PROSITE" id="PS00844">
    <property type="entry name" value="DALA_DALA_LIGASE_2"/>
    <property type="match status" value="1"/>
</dbReference>
<dbReference type="RefSeq" id="WP_322498363.1">
    <property type="nucleotide sequence ID" value="NZ_JARGYU010000001.1"/>
</dbReference>
<evidence type="ECO:0000256" key="17">
    <source>
        <dbReference type="PROSITE-ProRule" id="PRU00409"/>
    </source>
</evidence>
<dbReference type="NCBIfam" id="TIGR01205">
    <property type="entry name" value="D_ala_D_alaTIGR"/>
    <property type="match status" value="1"/>
</dbReference>
<evidence type="ECO:0000256" key="5">
    <source>
        <dbReference type="ARBA" id="ARBA00022723"/>
    </source>
</evidence>
<keyword evidence="10 14" id="KW-0573">Peptidoglycan synthesis</keyword>
<dbReference type="Gene3D" id="3.40.50.20">
    <property type="match status" value="1"/>
</dbReference>
<accession>A0AAE4VKC4</accession>
<dbReference type="InterPro" id="IPR011127">
    <property type="entry name" value="Dala_Dala_lig_N"/>
</dbReference>
<comment type="pathway">
    <text evidence="14">Cell wall biogenesis; peptidoglycan biosynthesis.</text>
</comment>
<evidence type="ECO:0000256" key="9">
    <source>
        <dbReference type="ARBA" id="ARBA00022960"/>
    </source>
</evidence>
<dbReference type="NCBIfam" id="NF002528">
    <property type="entry name" value="PRK01966.1-4"/>
    <property type="match status" value="1"/>
</dbReference>
<evidence type="ECO:0000256" key="10">
    <source>
        <dbReference type="ARBA" id="ARBA00022984"/>
    </source>
</evidence>
<dbReference type="InterPro" id="IPR011095">
    <property type="entry name" value="Dala_Dala_lig_C"/>
</dbReference>